<keyword evidence="1" id="KW-0175">Coiled coil</keyword>
<sequence>MPKLSKTRIINLTYNDGKRTIYNEVFDYGQGKDTLFSMENGIGKTVLIQFFLQPFIRNKRELAGRKFEDYFSGSAPAYILHEVILDNEEKLLVGMIIKKDSSEEEKNKLRILTFLNRYNKPNDFDIINAPFLEGKRILKFSEAEEKIKKYKGGKVNFKFYNFNDSSKKSQYFEDLRAYKLNYKEWEDIIRIINNDESGLSNLYDKHKTDEALIRNVIIPLIESKINGEKNIIEGIRNNLSKYVETFKQSKEAFYEVDLLKSFKVDTAPVIEMLKEGILKEEERDTLYKKLSIINAACEEEFTKKCSEKLQCEEFYGELKNELQKVRHEEHSFNYYNLQDKKEEKIEKLDEVTEKYKKFEDKHKDLVRERFIQESAEAYEEFLDIESSLAEVKERIANYEREDTEIAKNIRDYSFTLKNIYESELGKLSEENESLLDKQKEAKIRFDENQKKQRDIIDNKITLSKAEENEKNKIRAFEKIETQFRAKYTDFQLMKNLLFTEYDAKELENYGVSIEEKTKANIDLQEKLKADTTSLIAKKEDIRTRISKTNDDIISKREALIEKKNELDNFNKETEKILEILRIKNLPLKVAKNKQKLKDIIQTENLKFQDTLIKENEKLREAEETVNRYETGLIKLPKDVISSFENKGIKFEYALSWLQNYKGSKEEKEKLVKGNPFFPYGIILSAKDINLLKSESIDVYTSVPIPIINQNELNKSLKLSKNSDILTIENADFLLSFNNLLLDEEERLKLLNNLRKDINIIKYEITSIQNAVKRNDGYALNLSNYTYFGNEDEAIKKDINALEASIKELESVLTKYNEESVNNENRRESILKDLHELDKNLTSLKEQKIKFNEFITQHDEYKKSNVEVENLQKLIKDLKKKELDLDEERIDLRGFIENTHLSLYELKNSMEDAHSKLELYKDIQQGTIINEDKNILEAKLSSCKKQLGDDITRDKQMEETLSKNLLKTEKRLKRIAKDGNLNNEYKKVRFSEQMLEELKEQIETFQANLHVLEIEVKELEKQIGLIEDRIKRVLEDILKLGFEIPISKEKIKDSNFKDRERKINKDLNENGNIIKAYEDEINKLNLIKQKLDSYKNSYSNRREFKFDFNNLVSAEKIINEHISNYESIKKDIFRIESKILNEVTSLHEKFRDKNRFIKERLFDYIAKERKILSHSDIESLIEIVDRKISTLEIELTHIKTEEEVVINDILRYSKHILEELKTIDKKSNIRHLGKTQKLLEISIPDEIDEENLKIYIRQRVDYYSNFEEDYLNLLESDIQSAELLSKLIGNINRIRVDIKKIEKTGLIRKNWKEALSQNSGGEKFVSMFILLSSLMSYMRKRETDIDNKEEKKILIMDNPFAKTNAEHLLEPMFQIAEKYNIQLICFSGIGGSSVYNRFDKIYVAKVIEDKFRNKENVTFKAGSEETLELSDFTITKEQISLF</sequence>
<evidence type="ECO:0000313" key="3">
    <source>
        <dbReference type="Proteomes" id="UP000656077"/>
    </source>
</evidence>
<gene>
    <name evidence="2" type="ORF">GKZ28_23120</name>
</gene>
<feature type="coiled-coil region" evidence="1">
    <location>
        <begin position="334"/>
        <end position="482"/>
    </location>
</feature>
<reference evidence="2" key="1">
    <citation type="submission" date="2019-12" db="EMBL/GenBank/DDBJ databases">
        <title>Microbes associate with the intestines of laboratory mice.</title>
        <authorList>
            <person name="Navarre W."/>
            <person name="Wong E."/>
        </authorList>
    </citation>
    <scope>NUCLEOTIDE SEQUENCE</scope>
    <source>
        <strain evidence="2">NM79_F5</strain>
    </source>
</reference>
<dbReference type="EMBL" id="WSRQ01000062">
    <property type="protein sequence ID" value="MVX66564.1"/>
    <property type="molecule type" value="Genomic_DNA"/>
</dbReference>
<feature type="coiled-coil region" evidence="1">
    <location>
        <begin position="604"/>
        <end position="631"/>
    </location>
</feature>
<evidence type="ECO:0000313" key="2">
    <source>
        <dbReference type="EMBL" id="MVX66564.1"/>
    </source>
</evidence>
<comment type="caution">
    <text evidence="2">The sequence shown here is derived from an EMBL/GenBank/DDBJ whole genome shotgun (WGS) entry which is preliminary data.</text>
</comment>
<accession>A0A964W4N7</accession>
<feature type="coiled-coil region" evidence="1">
    <location>
        <begin position="980"/>
        <end position="1035"/>
    </location>
</feature>
<name>A0A964W4N7_9CLOT</name>
<dbReference type="Proteomes" id="UP000656077">
    <property type="component" value="Unassembled WGS sequence"/>
</dbReference>
<proteinExistence type="predicted"/>
<dbReference type="RefSeq" id="WP_160361108.1">
    <property type="nucleotide sequence ID" value="NZ_WSRQ01000062.1"/>
</dbReference>
<organism evidence="2 3">
    <name type="scientific">Clostridium chromiireducens</name>
    <dbReference type="NCBI Taxonomy" id="225345"/>
    <lineage>
        <taxon>Bacteria</taxon>
        <taxon>Bacillati</taxon>
        <taxon>Bacillota</taxon>
        <taxon>Clostridia</taxon>
        <taxon>Eubacteriales</taxon>
        <taxon>Clostridiaceae</taxon>
        <taxon>Clostridium</taxon>
    </lineage>
</organism>
<feature type="coiled-coil region" evidence="1">
    <location>
        <begin position="791"/>
        <end position="890"/>
    </location>
</feature>
<evidence type="ECO:0000256" key="1">
    <source>
        <dbReference type="SAM" id="Coils"/>
    </source>
</evidence>
<protein>
    <submittedName>
        <fullName evidence="2">Uncharacterized protein</fullName>
    </submittedName>
</protein>